<dbReference type="OrthoDB" id="9803968at2"/>
<dbReference type="Pfam" id="PF13193">
    <property type="entry name" value="AMP-binding_C"/>
    <property type="match status" value="1"/>
</dbReference>
<feature type="domain" description="AMP-dependent synthetase/ligase" evidence="5">
    <location>
        <begin position="15"/>
        <end position="367"/>
    </location>
</feature>
<reference evidence="7 8" key="1">
    <citation type="submission" date="2016-06" db="EMBL/GenBank/DDBJ databases">
        <title>Complete genome sequence of a saline-alkali tolerant type strain Dietzia timorensis ID05-A0528T.</title>
        <authorList>
            <person name="Wu X."/>
        </authorList>
    </citation>
    <scope>NUCLEOTIDE SEQUENCE [LARGE SCALE GENOMIC DNA]</scope>
    <source>
        <strain evidence="7 8">ID05-A0528</strain>
    </source>
</reference>
<dbReference type="PANTHER" id="PTHR43107">
    <property type="entry name" value="LONG-CHAIN FATTY ACID TRANSPORT PROTEIN"/>
    <property type="match status" value="1"/>
</dbReference>
<dbReference type="AlphaFoldDB" id="A0A173LRG7"/>
<dbReference type="PROSITE" id="PS00455">
    <property type="entry name" value="AMP_BINDING"/>
    <property type="match status" value="1"/>
</dbReference>
<protein>
    <submittedName>
        <fullName evidence="7">Long-chain-fatty-acid--CoA ligase FadD17</fullName>
    </submittedName>
</protein>
<organism evidence="7 8">
    <name type="scientific">Dietzia timorensis</name>
    <dbReference type="NCBI Taxonomy" id="499555"/>
    <lineage>
        <taxon>Bacteria</taxon>
        <taxon>Bacillati</taxon>
        <taxon>Actinomycetota</taxon>
        <taxon>Actinomycetes</taxon>
        <taxon>Mycobacteriales</taxon>
        <taxon>Dietziaceae</taxon>
        <taxon>Dietzia</taxon>
    </lineage>
</organism>
<dbReference type="Gene3D" id="3.40.50.12780">
    <property type="entry name" value="N-terminal domain of ligase-like"/>
    <property type="match status" value="1"/>
</dbReference>
<evidence type="ECO:0000256" key="4">
    <source>
        <dbReference type="ARBA" id="ARBA00022840"/>
    </source>
</evidence>
<dbReference type="KEGG" id="dtm:BJL86_2973"/>
<evidence type="ECO:0000259" key="5">
    <source>
        <dbReference type="Pfam" id="PF00501"/>
    </source>
</evidence>
<dbReference type="GO" id="GO:0005324">
    <property type="term" value="F:long-chain fatty acid transmembrane transporter activity"/>
    <property type="evidence" value="ECO:0007669"/>
    <property type="project" value="TreeGrafter"/>
</dbReference>
<dbReference type="STRING" id="499555.BJL86_2973"/>
<dbReference type="InterPro" id="IPR020845">
    <property type="entry name" value="AMP-binding_CS"/>
</dbReference>
<dbReference type="GO" id="GO:0005886">
    <property type="term" value="C:plasma membrane"/>
    <property type="evidence" value="ECO:0007669"/>
    <property type="project" value="TreeGrafter"/>
</dbReference>
<feature type="domain" description="AMP-binding enzyme C-terminal" evidence="6">
    <location>
        <begin position="418"/>
        <end position="495"/>
    </location>
</feature>
<accession>A0A173LRG7</accession>
<name>A0A173LRG7_9ACTN</name>
<dbReference type="InterPro" id="IPR025110">
    <property type="entry name" value="AMP-bd_C"/>
</dbReference>
<keyword evidence="3" id="KW-0547">Nucleotide-binding</keyword>
<keyword evidence="4" id="KW-0067">ATP-binding</keyword>
<dbReference type="Proteomes" id="UP000186104">
    <property type="component" value="Chromosome"/>
</dbReference>
<evidence type="ECO:0000259" key="6">
    <source>
        <dbReference type="Pfam" id="PF13193"/>
    </source>
</evidence>
<proteinExistence type="inferred from homology"/>
<dbReference type="EMBL" id="CP015961">
    <property type="protein sequence ID" value="ANI93732.1"/>
    <property type="molecule type" value="Genomic_DNA"/>
</dbReference>
<dbReference type="InterPro" id="IPR042099">
    <property type="entry name" value="ANL_N_sf"/>
</dbReference>
<evidence type="ECO:0000256" key="2">
    <source>
        <dbReference type="ARBA" id="ARBA00022598"/>
    </source>
</evidence>
<gene>
    <name evidence="7" type="ORF">BJL86_2973</name>
</gene>
<dbReference type="GO" id="GO:0004467">
    <property type="term" value="F:long-chain fatty acid-CoA ligase activity"/>
    <property type="evidence" value="ECO:0007669"/>
    <property type="project" value="TreeGrafter"/>
</dbReference>
<dbReference type="GO" id="GO:0005524">
    <property type="term" value="F:ATP binding"/>
    <property type="evidence" value="ECO:0007669"/>
    <property type="project" value="UniProtKB-KW"/>
</dbReference>
<dbReference type="InterPro" id="IPR045851">
    <property type="entry name" value="AMP-bd_C_sf"/>
</dbReference>
<dbReference type="Gene3D" id="3.30.300.30">
    <property type="match status" value="1"/>
</dbReference>
<evidence type="ECO:0000313" key="8">
    <source>
        <dbReference type="Proteomes" id="UP000186104"/>
    </source>
</evidence>
<dbReference type="SUPFAM" id="SSF56801">
    <property type="entry name" value="Acetyl-CoA synthetase-like"/>
    <property type="match status" value="1"/>
</dbReference>
<dbReference type="Pfam" id="PF00501">
    <property type="entry name" value="AMP-binding"/>
    <property type="match status" value="1"/>
</dbReference>
<keyword evidence="2 7" id="KW-0436">Ligase</keyword>
<dbReference type="RefSeq" id="WP_067477349.1">
    <property type="nucleotide sequence ID" value="NZ_CP015961.1"/>
</dbReference>
<evidence type="ECO:0000313" key="7">
    <source>
        <dbReference type="EMBL" id="ANI93732.1"/>
    </source>
</evidence>
<sequence>MAETMRDLLLSHHDSDRPAIKFDDEVITWREFVVGSKRRASAIHALLNDDRPRHVGTLLDNVPEIMFALAAGALGGYVTAGINTTRRGEGLARDIRTADCQILLTDGRYAPLLEGLDLGDVRIINVASDEWDDLVADATPPSFFPERGARDPFMLIFTSGTSGNPKAVRVANSTVVMSGSMLADSHGLTARDVFYLSMPTFHSNAILGGVGPAWVTGGTMVLARRFSASRFLPDVRRYGVTYMNYVGKPLAYILDTPAQPDDAENTLRLAFGNEAASKDIPAFAERFGCKVSDAYGSTELAIIVVRTENSPLQSIGEPFPGVAVFDPFTGTECPRAEYDDSGAITNLDECIGELVNTEGAGFFSGYYNNPDATNERLRDGKYWSGDLAYRDADGYIFMAGRTGDWLRVDGENMATGIIEEIILRHPAVSRAAVYSLPDPRGVGDQIVAALVPRHDAHLTPEGFQAFLERQDDLSPKAWPRWVRLAETLPMTATNKILKRELQSEGLETRDELWERAEHGHEYSTTSPGVPA</sequence>
<dbReference type="InterPro" id="IPR000873">
    <property type="entry name" value="AMP-dep_synth/lig_dom"/>
</dbReference>
<dbReference type="PANTHER" id="PTHR43107:SF15">
    <property type="entry name" value="FATTY ACID TRANSPORT PROTEIN 3, ISOFORM A"/>
    <property type="match status" value="1"/>
</dbReference>
<keyword evidence="8" id="KW-1185">Reference proteome</keyword>
<comment type="similarity">
    <text evidence="1">Belongs to the ATP-dependent AMP-binding enzyme family.</text>
</comment>
<evidence type="ECO:0000256" key="1">
    <source>
        <dbReference type="ARBA" id="ARBA00006432"/>
    </source>
</evidence>
<dbReference type="GO" id="GO:0044539">
    <property type="term" value="P:long-chain fatty acid import into cell"/>
    <property type="evidence" value="ECO:0007669"/>
    <property type="project" value="TreeGrafter"/>
</dbReference>
<evidence type="ECO:0000256" key="3">
    <source>
        <dbReference type="ARBA" id="ARBA00022741"/>
    </source>
</evidence>